<dbReference type="SUPFAM" id="SSF55729">
    <property type="entry name" value="Acyl-CoA N-acyltransferases (Nat)"/>
    <property type="match status" value="1"/>
</dbReference>
<dbReference type="PROSITE" id="PS51186">
    <property type="entry name" value="GNAT"/>
    <property type="match status" value="1"/>
</dbReference>
<dbReference type="InterPro" id="IPR000182">
    <property type="entry name" value="GNAT_dom"/>
</dbReference>
<dbReference type="InterPro" id="IPR016181">
    <property type="entry name" value="Acyl_CoA_acyltransferase"/>
</dbReference>
<feature type="domain" description="N-acetyltransferase" evidence="1">
    <location>
        <begin position="3"/>
        <end position="150"/>
    </location>
</feature>
<evidence type="ECO:0000313" key="2">
    <source>
        <dbReference type="EMBL" id="RGS41748.1"/>
    </source>
</evidence>
<dbReference type="Gene3D" id="3.40.630.30">
    <property type="match status" value="1"/>
</dbReference>
<accession>A0A412IRK4</accession>
<comment type="caution">
    <text evidence="2">The sequence shown here is derived from an EMBL/GenBank/DDBJ whole genome shotgun (WGS) entry which is preliminary data.</text>
</comment>
<dbReference type="EMBL" id="QRVK01000017">
    <property type="protein sequence ID" value="RGS41748.1"/>
    <property type="molecule type" value="Genomic_DNA"/>
</dbReference>
<reference evidence="2 3" key="1">
    <citation type="submission" date="2018-08" db="EMBL/GenBank/DDBJ databases">
        <title>A genome reference for cultivated species of the human gut microbiota.</title>
        <authorList>
            <person name="Zou Y."/>
            <person name="Xue W."/>
            <person name="Luo G."/>
        </authorList>
    </citation>
    <scope>NUCLEOTIDE SEQUENCE [LARGE SCALE GENOMIC DNA]</scope>
    <source>
        <strain evidence="2 3">AF22-21</strain>
    </source>
</reference>
<dbReference type="Proteomes" id="UP000283295">
    <property type="component" value="Unassembled WGS sequence"/>
</dbReference>
<organism evidence="2 3">
    <name type="scientific">Coprococcus eutactus</name>
    <dbReference type="NCBI Taxonomy" id="33043"/>
    <lineage>
        <taxon>Bacteria</taxon>
        <taxon>Bacillati</taxon>
        <taxon>Bacillota</taxon>
        <taxon>Clostridia</taxon>
        <taxon>Lachnospirales</taxon>
        <taxon>Lachnospiraceae</taxon>
        <taxon>Coprococcus</taxon>
    </lineage>
</organism>
<proteinExistence type="predicted"/>
<sequence length="176" mass="20711">MQLEFVNANKYRKQVRQLFVTAFPREERPPMWMLTRRCHQGKAEFSAVLDGDRFVGLTYVIGNDSVKTLMFLAIAEDARDGGYGSEILRCVHEKYADTKIFLNIEPLDKDAPNYEQRCRRKAFYNRNGLDLLDYQVREAGVTYEMLTYGEYVTKQEYEEVMIVMYGSLLYKIIKRI</sequence>
<evidence type="ECO:0000313" key="3">
    <source>
        <dbReference type="Proteomes" id="UP000283295"/>
    </source>
</evidence>
<gene>
    <name evidence="2" type="ORF">DWX94_08085</name>
</gene>
<protein>
    <submittedName>
        <fullName evidence="2">GNAT family N-acetyltransferase</fullName>
    </submittedName>
</protein>
<name>A0A412IRK4_9FIRM</name>
<dbReference type="GO" id="GO:0016747">
    <property type="term" value="F:acyltransferase activity, transferring groups other than amino-acyl groups"/>
    <property type="evidence" value="ECO:0007669"/>
    <property type="project" value="InterPro"/>
</dbReference>
<evidence type="ECO:0000259" key="1">
    <source>
        <dbReference type="PROSITE" id="PS51186"/>
    </source>
</evidence>
<keyword evidence="2" id="KW-0808">Transferase</keyword>
<dbReference type="OrthoDB" id="9127144at2"/>
<dbReference type="AlphaFoldDB" id="A0A412IRK4"/>